<reference evidence="2 3" key="1">
    <citation type="submission" date="2021-06" db="EMBL/GenBank/DDBJ databases">
        <title>Caerostris extrusa draft genome.</title>
        <authorList>
            <person name="Kono N."/>
            <person name="Arakawa K."/>
        </authorList>
    </citation>
    <scope>NUCLEOTIDE SEQUENCE [LARGE SCALE GENOMIC DNA]</scope>
</reference>
<dbReference type="Proteomes" id="UP001054945">
    <property type="component" value="Unassembled WGS sequence"/>
</dbReference>
<gene>
    <name evidence="2" type="ORF">CEXT_67571</name>
</gene>
<dbReference type="AlphaFoldDB" id="A0AAV4Y7U9"/>
<accession>A0AAV4Y7U9</accession>
<sequence length="102" mass="11592">MNFYSCYKSQFCPFLYYYKQANERKVLKRCKSHRRTFASELSIGGISGGKMEFLPKCKIADQKQVVRKSQILVSEAGVPQSCSNENAGRGSTAGFRCPNWHL</sequence>
<name>A0AAV4Y7U9_CAEEX</name>
<dbReference type="EMBL" id="BPLR01001416">
    <property type="protein sequence ID" value="GIZ02214.1"/>
    <property type="molecule type" value="Genomic_DNA"/>
</dbReference>
<evidence type="ECO:0000313" key="2">
    <source>
        <dbReference type="EMBL" id="GIZ02214.1"/>
    </source>
</evidence>
<protein>
    <submittedName>
        <fullName evidence="2">Uncharacterized protein</fullName>
    </submittedName>
</protein>
<feature type="region of interest" description="Disordered" evidence="1">
    <location>
        <begin position="80"/>
        <end position="102"/>
    </location>
</feature>
<comment type="caution">
    <text evidence="2">The sequence shown here is derived from an EMBL/GenBank/DDBJ whole genome shotgun (WGS) entry which is preliminary data.</text>
</comment>
<organism evidence="2 3">
    <name type="scientific">Caerostris extrusa</name>
    <name type="common">Bark spider</name>
    <name type="synonym">Caerostris bankana</name>
    <dbReference type="NCBI Taxonomy" id="172846"/>
    <lineage>
        <taxon>Eukaryota</taxon>
        <taxon>Metazoa</taxon>
        <taxon>Ecdysozoa</taxon>
        <taxon>Arthropoda</taxon>
        <taxon>Chelicerata</taxon>
        <taxon>Arachnida</taxon>
        <taxon>Araneae</taxon>
        <taxon>Araneomorphae</taxon>
        <taxon>Entelegynae</taxon>
        <taxon>Araneoidea</taxon>
        <taxon>Araneidae</taxon>
        <taxon>Caerostris</taxon>
    </lineage>
</organism>
<evidence type="ECO:0000313" key="3">
    <source>
        <dbReference type="Proteomes" id="UP001054945"/>
    </source>
</evidence>
<evidence type="ECO:0000256" key="1">
    <source>
        <dbReference type="SAM" id="MobiDB-lite"/>
    </source>
</evidence>
<keyword evidence="3" id="KW-1185">Reference proteome</keyword>
<proteinExistence type="predicted"/>